<protein>
    <submittedName>
        <fullName evidence="2">Uncharacterized protein</fullName>
    </submittedName>
</protein>
<reference evidence="2" key="1">
    <citation type="journal article" date="2023" name="Comput. Struct. Biotechnol. J.">
        <title>Discovery of a novel marine Bacteroidetes with a rich repertoire of carbohydrate-active enzymes.</title>
        <authorList>
            <person name="Chen B."/>
            <person name="Liu G."/>
            <person name="Chen Q."/>
            <person name="Wang H."/>
            <person name="Liu L."/>
            <person name="Tang K."/>
        </authorList>
    </citation>
    <scope>NUCLEOTIDE SEQUENCE</scope>
    <source>
        <strain evidence="2">TK19036</strain>
    </source>
</reference>
<dbReference type="AlphaFoldDB" id="A0AA49GSG4"/>
<organism evidence="2">
    <name type="scientific">Roseihalotalea indica</name>
    <dbReference type="NCBI Taxonomy" id="2867963"/>
    <lineage>
        <taxon>Bacteria</taxon>
        <taxon>Pseudomonadati</taxon>
        <taxon>Bacteroidota</taxon>
        <taxon>Cytophagia</taxon>
        <taxon>Cytophagales</taxon>
        <taxon>Catalimonadaceae</taxon>
        <taxon>Roseihalotalea</taxon>
    </lineage>
</organism>
<feature type="coiled-coil region" evidence="1">
    <location>
        <begin position="87"/>
        <end position="114"/>
    </location>
</feature>
<evidence type="ECO:0000313" key="2">
    <source>
        <dbReference type="EMBL" id="WKN37561.1"/>
    </source>
</evidence>
<dbReference type="EMBL" id="CP120682">
    <property type="protein sequence ID" value="WKN37561.1"/>
    <property type="molecule type" value="Genomic_DNA"/>
</dbReference>
<proteinExistence type="predicted"/>
<sequence length="114" mass="13442">MKTNSEAFNKAKSLIEHHQYVLDSEWSDAQPTTEEENKFLEKHGWSEYGQWFLGLHTDQSEETKSRYGFPYGDFRRVHHSGLIAAKQRAAQNHYQELENDIDALLQMFEQEKAH</sequence>
<accession>A0AA49GSG4</accession>
<gene>
    <name evidence="2" type="ORF">K4G66_02405</name>
</gene>
<keyword evidence="1" id="KW-0175">Coiled coil</keyword>
<evidence type="ECO:0000256" key="1">
    <source>
        <dbReference type="SAM" id="Coils"/>
    </source>
</evidence>
<reference evidence="2" key="2">
    <citation type="journal article" date="2024" name="Antonie Van Leeuwenhoek">
        <title>Roseihalotalea indica gen. nov., sp. nov., a halophilic Bacteroidetes from mesopelagic Southwest Indian Ocean with higher carbohydrate metabolic potential.</title>
        <authorList>
            <person name="Chen B."/>
            <person name="Zhang M."/>
            <person name="Lin D."/>
            <person name="Ye J."/>
            <person name="Tang K."/>
        </authorList>
    </citation>
    <scope>NUCLEOTIDE SEQUENCE</scope>
    <source>
        <strain evidence="2">TK19036</strain>
    </source>
</reference>
<name>A0AA49GSG4_9BACT</name>